<evidence type="ECO:0000313" key="15">
    <source>
        <dbReference type="Proteomes" id="UP000246132"/>
    </source>
</evidence>
<dbReference type="PANTHER" id="PTHR45436">
    <property type="entry name" value="SENSOR HISTIDINE KINASE YKOH"/>
    <property type="match status" value="1"/>
</dbReference>
<protein>
    <recommendedName>
        <fullName evidence="3">histidine kinase</fullName>
        <ecNumber evidence="3">2.7.13.3</ecNumber>
    </recommendedName>
</protein>
<comment type="caution">
    <text evidence="14">The sequence shown here is derived from an EMBL/GenBank/DDBJ whole genome shotgun (WGS) entry which is preliminary data.</text>
</comment>
<dbReference type="CDD" id="cd00082">
    <property type="entry name" value="HisKA"/>
    <property type="match status" value="1"/>
</dbReference>
<evidence type="ECO:0000256" key="1">
    <source>
        <dbReference type="ARBA" id="ARBA00000085"/>
    </source>
</evidence>
<keyword evidence="8 11" id="KW-1133">Transmembrane helix</keyword>
<evidence type="ECO:0000256" key="11">
    <source>
        <dbReference type="SAM" id="Phobius"/>
    </source>
</evidence>
<dbReference type="EMBL" id="QFWV02000007">
    <property type="protein sequence ID" value="RKF06453.1"/>
    <property type="molecule type" value="Genomic_DNA"/>
</dbReference>
<sequence>MGPRYSLRRRLLIMLLVPLCTIGVVALFDAYRTARETANQVFDRVLSGSALAIAERVVINDDDQLDVDIPYVALEMLTSSAQDRVFYRIDHADGTLVTGYQRLAVPDARAEAGDPFAFADGEFRGEPIRVATYRGTASTGERSVAFRVTVAETTNARQALAQRILLRTALRQFLLIFAAAIIVWVAVTRSLRPLGRLEQAIGRRSPEDLRPIEHNVPQEVGGLVDRINGFMARLDGALSALRHFTGNASHQLRTPLAIVRTQLGIAAQAETLGEARHAIADCDQAVADAERTLAQLLLLARVDETTSKAAAGHSVDLDAVARATAGSFVLPAARAGFDLAYEGGVPVGCRGDPVLLREMISNLIDNAIRHAKAGASIVVAVRTDGDTAILSVEDDGCGIPAELRTAVMERYSTTAPRPGGVGGLGLAIVNEIAALFEGSVRLASGARERGTRVEVRLRAAQMPA</sequence>
<dbReference type="PROSITE" id="PS50885">
    <property type="entry name" value="HAMP"/>
    <property type="match status" value="1"/>
</dbReference>
<evidence type="ECO:0000256" key="3">
    <source>
        <dbReference type="ARBA" id="ARBA00012438"/>
    </source>
</evidence>
<evidence type="ECO:0000256" key="9">
    <source>
        <dbReference type="ARBA" id="ARBA00023012"/>
    </source>
</evidence>
<dbReference type="SUPFAM" id="SSF47384">
    <property type="entry name" value="Homodimeric domain of signal transducing histidine kinase"/>
    <property type="match status" value="1"/>
</dbReference>
<reference evidence="14 15" key="1">
    <citation type="journal article" date="2018" name="Int. J. Syst. Bacteriol.">
        <title>Oceaniradius stylonemae gen. nov., sp. nov., isolated from a red alga, Stylonema cornu-cervi.</title>
        <authorList>
            <person name="Jeong S."/>
        </authorList>
    </citation>
    <scope>NUCLEOTIDE SEQUENCE [LARGE SCALE GENOMIC DNA]</scope>
    <source>
        <strain evidence="14 15">StC1</strain>
    </source>
</reference>
<dbReference type="SMART" id="SM00387">
    <property type="entry name" value="HATPase_c"/>
    <property type="match status" value="1"/>
</dbReference>
<evidence type="ECO:0000256" key="7">
    <source>
        <dbReference type="ARBA" id="ARBA00022777"/>
    </source>
</evidence>
<dbReference type="RefSeq" id="WP_109766098.1">
    <property type="nucleotide sequence ID" value="NZ_CP159474.1"/>
</dbReference>
<dbReference type="Pfam" id="PF02518">
    <property type="entry name" value="HATPase_c"/>
    <property type="match status" value="1"/>
</dbReference>
<feature type="domain" description="HAMP" evidence="13">
    <location>
        <begin position="188"/>
        <end position="239"/>
    </location>
</feature>
<keyword evidence="6 11" id="KW-0812">Transmembrane</keyword>
<feature type="transmembrane region" description="Helical" evidence="11">
    <location>
        <begin position="169"/>
        <end position="187"/>
    </location>
</feature>
<dbReference type="SUPFAM" id="SSF55874">
    <property type="entry name" value="ATPase domain of HSP90 chaperone/DNA topoisomerase II/histidine kinase"/>
    <property type="match status" value="1"/>
</dbReference>
<comment type="catalytic activity">
    <reaction evidence="1">
        <text>ATP + protein L-histidine = ADP + protein N-phospho-L-histidine.</text>
        <dbReference type="EC" id="2.7.13.3"/>
    </reaction>
</comment>
<dbReference type="InterPro" id="IPR005467">
    <property type="entry name" value="His_kinase_dom"/>
</dbReference>
<keyword evidence="15" id="KW-1185">Reference proteome</keyword>
<dbReference type="PROSITE" id="PS50109">
    <property type="entry name" value="HIS_KIN"/>
    <property type="match status" value="1"/>
</dbReference>
<evidence type="ECO:0000256" key="5">
    <source>
        <dbReference type="ARBA" id="ARBA00022679"/>
    </source>
</evidence>
<dbReference type="Pfam" id="PF08521">
    <property type="entry name" value="2CSK_N"/>
    <property type="match status" value="1"/>
</dbReference>
<gene>
    <name evidence="14" type="ORF">DEM25_012705</name>
</gene>
<evidence type="ECO:0000256" key="6">
    <source>
        <dbReference type="ARBA" id="ARBA00022692"/>
    </source>
</evidence>
<dbReference type="CDD" id="cd00075">
    <property type="entry name" value="HATPase"/>
    <property type="match status" value="1"/>
</dbReference>
<dbReference type="GO" id="GO:0000155">
    <property type="term" value="F:phosphorelay sensor kinase activity"/>
    <property type="evidence" value="ECO:0007669"/>
    <property type="project" value="InterPro"/>
</dbReference>
<dbReference type="SMART" id="SM00388">
    <property type="entry name" value="HisKA"/>
    <property type="match status" value="1"/>
</dbReference>
<dbReference type="AlphaFoldDB" id="A0A3A8AKR1"/>
<evidence type="ECO:0000256" key="4">
    <source>
        <dbReference type="ARBA" id="ARBA00022553"/>
    </source>
</evidence>
<dbReference type="Gene3D" id="3.30.565.10">
    <property type="entry name" value="Histidine kinase-like ATPase, C-terminal domain"/>
    <property type="match status" value="1"/>
</dbReference>
<evidence type="ECO:0000256" key="2">
    <source>
        <dbReference type="ARBA" id="ARBA00004370"/>
    </source>
</evidence>
<dbReference type="InterPro" id="IPR004358">
    <property type="entry name" value="Sig_transdc_His_kin-like_C"/>
</dbReference>
<dbReference type="Pfam" id="PF00512">
    <property type="entry name" value="HisKA"/>
    <property type="match status" value="1"/>
</dbReference>
<dbReference type="InterPro" id="IPR003660">
    <property type="entry name" value="HAMP_dom"/>
</dbReference>
<evidence type="ECO:0000313" key="14">
    <source>
        <dbReference type="EMBL" id="RKF06453.1"/>
    </source>
</evidence>
<dbReference type="PRINTS" id="PR00344">
    <property type="entry name" value="BCTRLSENSOR"/>
</dbReference>
<evidence type="ECO:0000256" key="10">
    <source>
        <dbReference type="ARBA" id="ARBA00023136"/>
    </source>
</evidence>
<dbReference type="InterPro" id="IPR050428">
    <property type="entry name" value="TCS_sensor_his_kinase"/>
</dbReference>
<keyword evidence="4" id="KW-0597">Phosphoprotein</keyword>
<dbReference type="GO" id="GO:0005886">
    <property type="term" value="C:plasma membrane"/>
    <property type="evidence" value="ECO:0007669"/>
    <property type="project" value="TreeGrafter"/>
</dbReference>
<comment type="subcellular location">
    <subcellularLocation>
        <location evidence="2">Membrane</location>
    </subcellularLocation>
</comment>
<evidence type="ECO:0000256" key="8">
    <source>
        <dbReference type="ARBA" id="ARBA00022989"/>
    </source>
</evidence>
<evidence type="ECO:0000259" key="12">
    <source>
        <dbReference type="PROSITE" id="PS50109"/>
    </source>
</evidence>
<name>A0A3A8AKR1_9HYPH</name>
<dbReference type="InterPro" id="IPR003594">
    <property type="entry name" value="HATPase_dom"/>
</dbReference>
<feature type="domain" description="Histidine kinase" evidence="12">
    <location>
        <begin position="247"/>
        <end position="461"/>
    </location>
</feature>
<organism evidence="14 15">
    <name type="scientific">Oceaniradius stylonematis</name>
    <dbReference type="NCBI Taxonomy" id="2184161"/>
    <lineage>
        <taxon>Bacteria</taxon>
        <taxon>Pseudomonadati</taxon>
        <taxon>Pseudomonadota</taxon>
        <taxon>Alphaproteobacteria</taxon>
        <taxon>Hyphomicrobiales</taxon>
        <taxon>Ahrensiaceae</taxon>
        <taxon>Oceaniradius</taxon>
    </lineage>
</organism>
<proteinExistence type="predicted"/>
<keyword evidence="10 11" id="KW-0472">Membrane</keyword>
<keyword evidence="9" id="KW-0902">Two-component regulatory system</keyword>
<dbReference type="Proteomes" id="UP000246132">
    <property type="component" value="Unassembled WGS sequence"/>
</dbReference>
<dbReference type="InterPro" id="IPR036890">
    <property type="entry name" value="HATPase_C_sf"/>
</dbReference>
<accession>A0A3A8AKR1</accession>
<keyword evidence="5" id="KW-0808">Transferase</keyword>
<dbReference type="OrthoDB" id="8673316at2"/>
<dbReference type="PANTHER" id="PTHR45436:SF1">
    <property type="entry name" value="SENSOR PROTEIN QSEC"/>
    <property type="match status" value="1"/>
</dbReference>
<dbReference type="EC" id="2.7.13.3" evidence="3"/>
<dbReference type="InterPro" id="IPR013727">
    <property type="entry name" value="2CSK_N"/>
</dbReference>
<keyword evidence="7 14" id="KW-0418">Kinase</keyword>
<dbReference type="Gene3D" id="1.10.287.130">
    <property type="match status" value="1"/>
</dbReference>
<dbReference type="InterPro" id="IPR003661">
    <property type="entry name" value="HisK_dim/P_dom"/>
</dbReference>
<evidence type="ECO:0000259" key="13">
    <source>
        <dbReference type="PROSITE" id="PS50885"/>
    </source>
</evidence>
<dbReference type="InterPro" id="IPR036097">
    <property type="entry name" value="HisK_dim/P_sf"/>
</dbReference>